<keyword evidence="2" id="KW-0812">Transmembrane</keyword>
<keyword evidence="2" id="KW-0472">Membrane</keyword>
<evidence type="ECO:0000256" key="2">
    <source>
        <dbReference type="SAM" id="Phobius"/>
    </source>
</evidence>
<accession>A0A6J8A9M5</accession>
<keyword evidence="4" id="KW-1185">Reference proteome</keyword>
<organism evidence="3 4">
    <name type="scientific">Mytilus coruscus</name>
    <name type="common">Sea mussel</name>
    <dbReference type="NCBI Taxonomy" id="42192"/>
    <lineage>
        <taxon>Eukaryota</taxon>
        <taxon>Metazoa</taxon>
        <taxon>Spiralia</taxon>
        <taxon>Lophotrochozoa</taxon>
        <taxon>Mollusca</taxon>
        <taxon>Bivalvia</taxon>
        <taxon>Autobranchia</taxon>
        <taxon>Pteriomorphia</taxon>
        <taxon>Mytilida</taxon>
        <taxon>Mytiloidea</taxon>
        <taxon>Mytilidae</taxon>
        <taxon>Mytilinae</taxon>
        <taxon>Mytilus</taxon>
    </lineage>
</organism>
<protein>
    <submittedName>
        <fullName evidence="3">Uncharacterized protein</fullName>
    </submittedName>
</protein>
<feature type="transmembrane region" description="Helical" evidence="2">
    <location>
        <begin position="86"/>
        <end position="107"/>
    </location>
</feature>
<feature type="transmembrane region" description="Helical" evidence="2">
    <location>
        <begin position="21"/>
        <end position="44"/>
    </location>
</feature>
<dbReference type="AlphaFoldDB" id="A0A6J8A9M5"/>
<gene>
    <name evidence="3" type="ORF">MCOR_5619</name>
</gene>
<dbReference type="Proteomes" id="UP000507470">
    <property type="component" value="Unassembled WGS sequence"/>
</dbReference>
<evidence type="ECO:0000256" key="1">
    <source>
        <dbReference type="SAM" id="MobiDB-lite"/>
    </source>
</evidence>
<feature type="region of interest" description="Disordered" evidence="1">
    <location>
        <begin position="161"/>
        <end position="196"/>
    </location>
</feature>
<name>A0A6J8A9M5_MYTCO</name>
<reference evidence="3 4" key="1">
    <citation type="submission" date="2020-06" db="EMBL/GenBank/DDBJ databases">
        <authorList>
            <person name="Li R."/>
            <person name="Bekaert M."/>
        </authorList>
    </citation>
    <scope>NUCLEOTIDE SEQUENCE [LARGE SCALE GENOMIC DNA]</scope>
    <source>
        <strain evidence="4">wild</strain>
    </source>
</reference>
<dbReference type="OrthoDB" id="6215759at2759"/>
<proteinExistence type="predicted"/>
<sequence>MNQKWESHVKSVPRDFMVENVATFVIVRITVFYSFNCLFVHSVIEAGKTYSSEKQSTLLTTSQRTSSTGSTTGNTSVFEGLHRREIIVYSICTGLVSLILLVCTFLLRRYKQRGANTRPFLHGTTPEQTLNDIGLHEQATGISTEVGEGFYETIDESSLLPDLPISMHTRNESNESSGSSSDDNSDPLPTDGYLNPYQPMAQEFEMHGYSAIVDKNDSDCSSSCKDDRVSGYLNPYQMIVQDQEKHEYLKVNDDSCLEKNNVSDYSNQSPTGQYTDAHSYNTSGKCTGPEENENECEKMKSHVYENNYDIDEKVNASIFIEENEMNHDENQQTCDIKLKRYIGGHEDSSEKLKKIDHYHEVSGSGETSEATCHLNVI</sequence>
<evidence type="ECO:0000313" key="3">
    <source>
        <dbReference type="EMBL" id="CAC5364642.1"/>
    </source>
</evidence>
<dbReference type="EMBL" id="CACVKT020001043">
    <property type="protein sequence ID" value="CAC5364642.1"/>
    <property type="molecule type" value="Genomic_DNA"/>
</dbReference>
<keyword evidence="2" id="KW-1133">Transmembrane helix</keyword>
<evidence type="ECO:0000313" key="4">
    <source>
        <dbReference type="Proteomes" id="UP000507470"/>
    </source>
</evidence>